<organism evidence="3 4">
    <name type="scientific">Yoonia rosea</name>
    <dbReference type="NCBI Taxonomy" id="287098"/>
    <lineage>
        <taxon>Bacteria</taxon>
        <taxon>Pseudomonadati</taxon>
        <taxon>Pseudomonadota</taxon>
        <taxon>Alphaproteobacteria</taxon>
        <taxon>Rhodobacterales</taxon>
        <taxon>Paracoccaceae</taxon>
        <taxon>Yoonia</taxon>
    </lineage>
</organism>
<keyword evidence="1" id="KW-0732">Signal</keyword>
<evidence type="ECO:0000313" key="3">
    <source>
        <dbReference type="EMBL" id="SIT80851.1"/>
    </source>
</evidence>
<evidence type="ECO:0000259" key="2">
    <source>
        <dbReference type="Pfam" id="PF07007"/>
    </source>
</evidence>
<dbReference type="STRING" id="287098.SAMN05421665_1173"/>
<reference evidence="4" key="1">
    <citation type="submission" date="2017-01" db="EMBL/GenBank/DDBJ databases">
        <authorList>
            <person name="Varghese N."/>
            <person name="Submissions S."/>
        </authorList>
    </citation>
    <scope>NUCLEOTIDE SEQUENCE [LARGE SCALE GENOMIC DNA]</scope>
    <source>
        <strain evidence="4">DSM 29591</strain>
    </source>
</reference>
<dbReference type="EMBL" id="FTPR01000001">
    <property type="protein sequence ID" value="SIT80851.1"/>
    <property type="molecule type" value="Genomic_DNA"/>
</dbReference>
<feature type="chain" id="PRO_5013340237" evidence="1">
    <location>
        <begin position="20"/>
        <end position="154"/>
    </location>
</feature>
<dbReference type="RefSeq" id="WP_076658719.1">
    <property type="nucleotide sequence ID" value="NZ_FTPR01000001.1"/>
</dbReference>
<proteinExistence type="predicted"/>
<name>A0A1R3WU17_9RHOB</name>
<evidence type="ECO:0000256" key="1">
    <source>
        <dbReference type="SAM" id="SignalP"/>
    </source>
</evidence>
<sequence>MKNLVFSLLIAFAAAPTHAQDLLFYPDPVLDCMDDAPETAMRDICIGTAANYCMVNTPGGSSTPVMGACLDRERAFWDARLNDVYARLLTQHAETPAVLDNLRTMQRAWITYRDARCDYEFVQWNGGTGGGPALLACLMRTTAEQTLLLEEQLR</sequence>
<feature type="domain" description="Lysozyme inhibitor LprI-like N-terminal" evidence="2">
    <location>
        <begin position="53"/>
        <end position="146"/>
    </location>
</feature>
<dbReference type="AlphaFoldDB" id="A0A1R3WU17"/>
<protein>
    <submittedName>
        <fullName evidence="3">Uncharacterized conserved protein YecT, DUF1311 family</fullName>
    </submittedName>
</protein>
<gene>
    <name evidence="3" type="ORF">SAMN05421665_1173</name>
</gene>
<dbReference type="Proteomes" id="UP000186997">
    <property type="component" value="Unassembled WGS sequence"/>
</dbReference>
<dbReference type="Pfam" id="PF07007">
    <property type="entry name" value="LprI"/>
    <property type="match status" value="1"/>
</dbReference>
<keyword evidence="4" id="KW-1185">Reference proteome</keyword>
<dbReference type="InterPro" id="IPR009739">
    <property type="entry name" value="LprI-like_N"/>
</dbReference>
<feature type="signal peptide" evidence="1">
    <location>
        <begin position="1"/>
        <end position="19"/>
    </location>
</feature>
<dbReference type="Gene3D" id="1.20.1270.180">
    <property type="match status" value="1"/>
</dbReference>
<accession>A0A1R3WU17</accession>
<dbReference type="OrthoDB" id="7340239at2"/>
<evidence type="ECO:0000313" key="4">
    <source>
        <dbReference type="Proteomes" id="UP000186997"/>
    </source>
</evidence>